<accession>A0A133UY56</accession>
<dbReference type="GO" id="GO:0005975">
    <property type="term" value="P:carbohydrate metabolic process"/>
    <property type="evidence" value="ECO:0007669"/>
    <property type="project" value="InterPro"/>
</dbReference>
<name>A0A133UY56_9EURY</name>
<dbReference type="SUPFAM" id="SSF88713">
    <property type="entry name" value="Glycoside hydrolase/deacetylase"/>
    <property type="match status" value="1"/>
</dbReference>
<proteinExistence type="predicted"/>
<sequence length="100" mass="11389">MIGEKSWEGREVPIYEVSPSRKKEELVKIFEGLSSGLWLIVVHPGLDTPEMRAMEDENPEGLQNIAKHRSAVFDALTSNKVKKIIEKRKIKLVGYRDLKG</sequence>
<keyword evidence="2" id="KW-1185">Reference proteome</keyword>
<dbReference type="EMBL" id="LHXV01000110">
    <property type="protein sequence ID" value="KXA99136.1"/>
    <property type="molecule type" value="Genomic_DNA"/>
</dbReference>
<dbReference type="AlphaFoldDB" id="A0A133UY56"/>
<dbReference type="GO" id="GO:0046872">
    <property type="term" value="F:metal ion binding"/>
    <property type="evidence" value="ECO:0007669"/>
    <property type="project" value="UniProtKB-KW"/>
</dbReference>
<dbReference type="Gene3D" id="3.20.20.370">
    <property type="entry name" value="Glycoside hydrolase/deacetylase"/>
    <property type="match status" value="1"/>
</dbReference>
<dbReference type="InterPro" id="IPR011330">
    <property type="entry name" value="Glyco_hydro/deAcase_b/a-brl"/>
</dbReference>
<dbReference type="Proteomes" id="UP000070344">
    <property type="component" value="Unassembled WGS sequence"/>
</dbReference>
<protein>
    <submittedName>
        <fullName evidence="1">Uncharacterized protein</fullName>
    </submittedName>
</protein>
<evidence type="ECO:0000313" key="1">
    <source>
        <dbReference type="EMBL" id="KXA99136.1"/>
    </source>
</evidence>
<comment type="caution">
    <text evidence="1">The sequence shown here is derived from an EMBL/GenBank/DDBJ whole genome shotgun (WGS) entry which is preliminary data.</text>
</comment>
<organism evidence="1 2">
    <name type="scientific">candidate division MSBL1 archaeon SCGC-AAA259O05</name>
    <dbReference type="NCBI Taxonomy" id="1698271"/>
    <lineage>
        <taxon>Archaea</taxon>
        <taxon>Methanobacteriati</taxon>
        <taxon>Methanobacteriota</taxon>
        <taxon>candidate division MSBL1</taxon>
    </lineage>
</organism>
<dbReference type="GO" id="GO:0016787">
    <property type="term" value="F:hydrolase activity"/>
    <property type="evidence" value="ECO:0007669"/>
    <property type="project" value="UniProtKB-KW"/>
</dbReference>
<gene>
    <name evidence="1" type="ORF">AKJ41_05910</name>
</gene>
<reference evidence="1 2" key="1">
    <citation type="journal article" date="2016" name="Sci. Rep.">
        <title>Metabolic traits of an uncultured archaeal lineage -MSBL1- from brine pools of the Red Sea.</title>
        <authorList>
            <person name="Mwirichia R."/>
            <person name="Alam I."/>
            <person name="Rashid M."/>
            <person name="Vinu M."/>
            <person name="Ba-Alawi W."/>
            <person name="Anthony Kamau A."/>
            <person name="Kamanda Ngugi D."/>
            <person name="Goker M."/>
            <person name="Klenk H.P."/>
            <person name="Bajic V."/>
            <person name="Stingl U."/>
        </authorList>
    </citation>
    <scope>NUCLEOTIDE SEQUENCE [LARGE SCALE GENOMIC DNA]</scope>
    <source>
        <strain evidence="1">SCGC-AAA259O05</strain>
    </source>
</reference>
<evidence type="ECO:0000313" key="2">
    <source>
        <dbReference type="Proteomes" id="UP000070344"/>
    </source>
</evidence>